<feature type="compositionally biased region" description="Basic and acidic residues" evidence="1">
    <location>
        <begin position="165"/>
        <end position="177"/>
    </location>
</feature>
<comment type="caution">
    <text evidence="2">The sequence shown here is derived from an EMBL/GenBank/DDBJ whole genome shotgun (WGS) entry which is preliminary data.</text>
</comment>
<name>A0A177B4B4_9BILA</name>
<gene>
    <name evidence="2" type="ORF">A3Q56_03114</name>
</gene>
<feature type="region of interest" description="Disordered" evidence="1">
    <location>
        <begin position="152"/>
        <end position="185"/>
    </location>
</feature>
<evidence type="ECO:0000313" key="3">
    <source>
        <dbReference type="Proteomes" id="UP000078046"/>
    </source>
</evidence>
<sequence length="185" mass="20954">MEKIVSIESAYIKNLHYNIKTVIYTNFDIIAEENHSLVRKVCLMNDFSMTYMFDNNSNNKIRSIKPLLNTVSHLISIGWELTKKTPSLYKKGVVEVTNGSTYLVKEVGSTLSNSGVLHKTLEATKVVSNKTLSLLKEIFKVSKATFQIMEENQMSSSTHTTDPIKIIDQDDDNKKMENSIAKNTK</sequence>
<evidence type="ECO:0000256" key="1">
    <source>
        <dbReference type="SAM" id="MobiDB-lite"/>
    </source>
</evidence>
<proteinExistence type="predicted"/>
<feature type="compositionally biased region" description="Polar residues" evidence="1">
    <location>
        <begin position="152"/>
        <end position="161"/>
    </location>
</feature>
<evidence type="ECO:0000313" key="2">
    <source>
        <dbReference type="EMBL" id="OAF69129.1"/>
    </source>
</evidence>
<dbReference type="AlphaFoldDB" id="A0A177B4B4"/>
<dbReference type="Proteomes" id="UP000078046">
    <property type="component" value="Unassembled WGS sequence"/>
</dbReference>
<reference evidence="2 3" key="1">
    <citation type="submission" date="2016-04" db="EMBL/GenBank/DDBJ databases">
        <title>The genome of Intoshia linei affirms orthonectids as highly simplified spiralians.</title>
        <authorList>
            <person name="Mikhailov K.V."/>
            <person name="Slusarev G.S."/>
            <person name="Nikitin M.A."/>
            <person name="Logacheva M.D."/>
            <person name="Penin A."/>
            <person name="Aleoshin V."/>
            <person name="Panchin Y.V."/>
        </authorList>
    </citation>
    <scope>NUCLEOTIDE SEQUENCE [LARGE SCALE GENOMIC DNA]</scope>
    <source>
        <strain evidence="2">Intl2013</strain>
        <tissue evidence="2">Whole animal</tissue>
    </source>
</reference>
<dbReference type="EMBL" id="LWCA01000330">
    <property type="protein sequence ID" value="OAF69129.1"/>
    <property type="molecule type" value="Genomic_DNA"/>
</dbReference>
<accession>A0A177B4B4</accession>
<organism evidence="2 3">
    <name type="scientific">Intoshia linei</name>
    <dbReference type="NCBI Taxonomy" id="1819745"/>
    <lineage>
        <taxon>Eukaryota</taxon>
        <taxon>Metazoa</taxon>
        <taxon>Spiralia</taxon>
        <taxon>Lophotrochozoa</taxon>
        <taxon>Mesozoa</taxon>
        <taxon>Orthonectida</taxon>
        <taxon>Rhopaluridae</taxon>
        <taxon>Intoshia</taxon>
    </lineage>
</organism>
<keyword evidence="3" id="KW-1185">Reference proteome</keyword>
<protein>
    <submittedName>
        <fullName evidence="2">Uncharacterized protein</fullName>
    </submittedName>
</protein>